<dbReference type="EMBL" id="CAKKLH010000320">
    <property type="protein sequence ID" value="CAH0112001.1"/>
    <property type="molecule type" value="Genomic_DNA"/>
</dbReference>
<dbReference type="AlphaFoldDB" id="A0A8J2WUF9"/>
<protein>
    <submittedName>
        <fullName evidence="1">Uncharacterized protein</fullName>
    </submittedName>
</protein>
<dbReference type="Proteomes" id="UP000789390">
    <property type="component" value="Unassembled WGS sequence"/>
</dbReference>
<name>A0A8J2WUF9_9CRUS</name>
<keyword evidence="2" id="KW-1185">Reference proteome</keyword>
<organism evidence="1 2">
    <name type="scientific">Daphnia galeata</name>
    <dbReference type="NCBI Taxonomy" id="27404"/>
    <lineage>
        <taxon>Eukaryota</taxon>
        <taxon>Metazoa</taxon>
        <taxon>Ecdysozoa</taxon>
        <taxon>Arthropoda</taxon>
        <taxon>Crustacea</taxon>
        <taxon>Branchiopoda</taxon>
        <taxon>Diplostraca</taxon>
        <taxon>Cladocera</taxon>
        <taxon>Anomopoda</taxon>
        <taxon>Daphniidae</taxon>
        <taxon>Daphnia</taxon>
    </lineage>
</organism>
<evidence type="ECO:0000313" key="2">
    <source>
        <dbReference type="Proteomes" id="UP000789390"/>
    </source>
</evidence>
<gene>
    <name evidence="1" type="ORF">DGAL_LOCUS15658</name>
</gene>
<accession>A0A8J2WUF9</accession>
<sequence>MPWLSCFQYFYPCKTVAFSVSRGEDIELGVNVSSRQPANAPINIINMTTGIPTGAPQTDQSLRPCLVRTGVTDQETLQQQGALLMKR</sequence>
<comment type="caution">
    <text evidence="1">The sequence shown here is derived from an EMBL/GenBank/DDBJ whole genome shotgun (WGS) entry which is preliminary data.</text>
</comment>
<proteinExistence type="predicted"/>
<reference evidence="1" key="1">
    <citation type="submission" date="2021-11" db="EMBL/GenBank/DDBJ databases">
        <authorList>
            <person name="Schell T."/>
        </authorList>
    </citation>
    <scope>NUCLEOTIDE SEQUENCE</scope>
    <source>
        <strain evidence="1">M5</strain>
    </source>
</reference>
<evidence type="ECO:0000313" key="1">
    <source>
        <dbReference type="EMBL" id="CAH0112001.1"/>
    </source>
</evidence>